<dbReference type="InterPro" id="IPR000262">
    <property type="entry name" value="FMN-dep_DH"/>
</dbReference>
<proteinExistence type="predicted"/>
<name>A0AAW4L3N8_9BACT</name>
<dbReference type="PROSITE" id="PS51318">
    <property type="entry name" value="TAT"/>
    <property type="match status" value="1"/>
</dbReference>
<reference evidence="9 10" key="1">
    <citation type="submission" date="2021-05" db="EMBL/GenBank/DDBJ databases">
        <title>The draft genome of Geobacter pelophilus DSM 12255.</title>
        <authorList>
            <person name="Xu Z."/>
            <person name="Masuda Y."/>
            <person name="Itoh H."/>
            <person name="Senoo K."/>
        </authorList>
    </citation>
    <scope>NUCLEOTIDE SEQUENCE [LARGE SCALE GENOMIC DNA]</scope>
    <source>
        <strain evidence="9 10">DSM 12255</strain>
    </source>
</reference>
<accession>A0AAW4L3N8</accession>
<comment type="cofactor">
    <cofactor evidence="1">
        <name>FMN</name>
        <dbReference type="ChEBI" id="CHEBI:58210"/>
    </cofactor>
</comment>
<dbReference type="GO" id="GO:0051536">
    <property type="term" value="F:iron-sulfur cluster binding"/>
    <property type="evidence" value="ECO:0007669"/>
    <property type="project" value="UniProtKB-KW"/>
</dbReference>
<evidence type="ECO:0000256" key="7">
    <source>
        <dbReference type="ARBA" id="ARBA00023014"/>
    </source>
</evidence>
<evidence type="ECO:0000259" key="8">
    <source>
        <dbReference type="PROSITE" id="PS51349"/>
    </source>
</evidence>
<organism evidence="9 10">
    <name type="scientific">Geoanaerobacter pelophilus</name>
    <dbReference type="NCBI Taxonomy" id="60036"/>
    <lineage>
        <taxon>Bacteria</taxon>
        <taxon>Pseudomonadati</taxon>
        <taxon>Thermodesulfobacteriota</taxon>
        <taxon>Desulfuromonadia</taxon>
        <taxon>Geobacterales</taxon>
        <taxon>Geobacteraceae</taxon>
        <taxon>Geoanaerobacter</taxon>
    </lineage>
</organism>
<dbReference type="AlphaFoldDB" id="A0AAW4L3N8"/>
<evidence type="ECO:0000256" key="3">
    <source>
        <dbReference type="ARBA" id="ARBA00011771"/>
    </source>
</evidence>
<dbReference type="PANTHER" id="PTHR10578:SF107">
    <property type="entry name" value="2-HYDROXYACID OXIDASE 1"/>
    <property type="match status" value="1"/>
</dbReference>
<dbReference type="Proteomes" id="UP000811899">
    <property type="component" value="Unassembled WGS sequence"/>
</dbReference>
<dbReference type="InterPro" id="IPR019546">
    <property type="entry name" value="TAT_signal_bac_arc"/>
</dbReference>
<keyword evidence="6" id="KW-0560">Oxidoreductase</keyword>
<evidence type="ECO:0000313" key="9">
    <source>
        <dbReference type="EMBL" id="MBT0664167.1"/>
    </source>
</evidence>
<evidence type="ECO:0000256" key="1">
    <source>
        <dbReference type="ARBA" id="ARBA00001917"/>
    </source>
</evidence>
<dbReference type="PROSITE" id="PS51349">
    <property type="entry name" value="FMN_HYDROXY_ACID_DH_2"/>
    <property type="match status" value="1"/>
</dbReference>
<evidence type="ECO:0000256" key="2">
    <source>
        <dbReference type="ARBA" id="ARBA00004196"/>
    </source>
</evidence>
<dbReference type="PANTHER" id="PTHR10578">
    <property type="entry name" value="S -2-HYDROXY-ACID OXIDASE-RELATED"/>
    <property type="match status" value="1"/>
</dbReference>
<dbReference type="Pfam" id="PF01070">
    <property type="entry name" value="FMN_dh"/>
    <property type="match status" value="2"/>
</dbReference>
<keyword evidence="7" id="KW-0411">Iron-sulfur</keyword>
<keyword evidence="7" id="KW-0479">Metal-binding</keyword>
<evidence type="ECO:0000256" key="5">
    <source>
        <dbReference type="ARBA" id="ARBA00022643"/>
    </source>
</evidence>
<dbReference type="GO" id="GO:0030313">
    <property type="term" value="C:cell envelope"/>
    <property type="evidence" value="ECO:0007669"/>
    <property type="project" value="UniProtKB-SubCell"/>
</dbReference>
<dbReference type="RefSeq" id="WP_214170930.1">
    <property type="nucleotide sequence ID" value="NZ_JAHCVJ010000002.1"/>
</dbReference>
<gene>
    <name evidence="9" type="ORF">KI809_07615</name>
</gene>
<dbReference type="InterPro" id="IPR006311">
    <property type="entry name" value="TAT_signal"/>
</dbReference>
<keyword evidence="5" id="KW-0288">FMN</keyword>
<keyword evidence="10" id="KW-1185">Reference proteome</keyword>
<dbReference type="InterPro" id="IPR013785">
    <property type="entry name" value="Aldolase_TIM"/>
</dbReference>
<dbReference type="GO" id="GO:0016491">
    <property type="term" value="F:oxidoreductase activity"/>
    <property type="evidence" value="ECO:0007669"/>
    <property type="project" value="UniProtKB-KW"/>
</dbReference>
<dbReference type="SUPFAM" id="SSF51395">
    <property type="entry name" value="FMN-linked oxidoreductases"/>
    <property type="match status" value="1"/>
</dbReference>
<dbReference type="Gene3D" id="3.20.20.70">
    <property type="entry name" value="Aldolase class I"/>
    <property type="match status" value="1"/>
</dbReference>
<dbReference type="InterPro" id="IPR037396">
    <property type="entry name" value="FMN_HAD"/>
</dbReference>
<protein>
    <submittedName>
        <fullName evidence="9">Alpha-hydroxy-acid oxidizing protein</fullName>
    </submittedName>
</protein>
<dbReference type="NCBIfam" id="TIGR01409">
    <property type="entry name" value="TAT_signal_seq"/>
    <property type="match status" value="1"/>
</dbReference>
<keyword evidence="7" id="KW-0408">Iron</keyword>
<evidence type="ECO:0000313" key="10">
    <source>
        <dbReference type="Proteomes" id="UP000811899"/>
    </source>
</evidence>
<keyword evidence="4" id="KW-0285">Flavoprotein</keyword>
<evidence type="ECO:0000256" key="6">
    <source>
        <dbReference type="ARBA" id="ARBA00023002"/>
    </source>
</evidence>
<comment type="subunit">
    <text evidence="3">Heterodimer of a large and a small subunit.</text>
</comment>
<dbReference type="EMBL" id="JAHCVJ010000002">
    <property type="protein sequence ID" value="MBT0664167.1"/>
    <property type="molecule type" value="Genomic_DNA"/>
</dbReference>
<comment type="subcellular location">
    <subcellularLocation>
        <location evidence="2">Cell envelope</location>
    </subcellularLocation>
</comment>
<comment type="caution">
    <text evidence="9">The sequence shown here is derived from an EMBL/GenBank/DDBJ whole genome shotgun (WGS) entry which is preliminary data.</text>
</comment>
<sequence>MSQIHDEQEEVPEGGFSRRDFIKTAAVVGASVLAVQAVGTVREANAAEETKKAAAGATAAATGKNALKLDQVLKVAREKLYPRCRVCPECDGVACSGETPGFGGIGSGMSFKNNYTSLQKVQLRMRTFHDVKKPDTKVDIFGYTLQVPFTSAATGGTTYNMGGKMGEEEYVEAILGGCLQAGTLGWVADGIGDPMDVFERRLKVLAEKFKGKAIVTIKPKTQEEIIKRIRMIEQAGALAYAVDIDSAGRAARAVPGQTVEPKTPQQLRELAKASKLPFIVKGIMTVEEAVLAYEAGAAGIVVSNHGGRVLDHTPGVAEVLAAISDKVKGKMVIFADGAVRYGADVLKLAALGADAALVGRPLIRGAHGGGAEGVALMLNKMKNELVDSMVLTGVASASKVPRSIIA</sequence>
<evidence type="ECO:0000256" key="4">
    <source>
        <dbReference type="ARBA" id="ARBA00022630"/>
    </source>
</evidence>
<feature type="domain" description="FMN hydroxy acid dehydrogenase" evidence="8">
    <location>
        <begin position="103"/>
        <end position="406"/>
    </location>
</feature>